<evidence type="ECO:0000313" key="5">
    <source>
        <dbReference type="Proteomes" id="UP000230646"/>
    </source>
</evidence>
<dbReference type="Proteomes" id="UP000230646">
    <property type="component" value="Unassembled WGS sequence"/>
</dbReference>
<dbReference type="EMBL" id="PFIP01000089">
    <property type="protein sequence ID" value="PIX34278.1"/>
    <property type="molecule type" value="Genomic_DNA"/>
</dbReference>
<dbReference type="RefSeq" id="WP_406608087.1">
    <property type="nucleotide sequence ID" value="NZ_PFKO01000297.1"/>
</dbReference>
<dbReference type="AlphaFoldDB" id="A0A2M7PN75"/>
<accession>A0A2M7PN75</accession>
<sequence>MKDNQEKDKTFYMEQATHLHNCHLVVDAHFDLPPLVLAKRLKGATHVIENDYLPALRAGGVGLVISSLFIPNEFLPEMGLRRALDLISALHSEMEESPGLFSLCRNTEEIKQARERGELAILLSFEGLEPIGNDLSLLRIFYELGVRGVGLTWSRRNYVADGCFFNPVEEGRKGGLTDFGLRVVREAVRLGMYLDISHLNDEGVEDLFAFYDGPVMASHSNCRSLTFTMRNLTDELIQKLASRRGVMGMNVCSAFVGNPDKKSLDEKDLANHVDYIRDLAGVEQVGFGFDFCDEMRDFSKPDPHRNYDCIKGYSRCIEFTAELLARGYSEEELVKIIGGNFLRFLEETIH</sequence>
<accession>A0A2M8CAB0</accession>
<protein>
    <submittedName>
        <fullName evidence="2">Membrane dipeptidase</fullName>
    </submittedName>
</protein>
<name>A0A2M7PN75_9BACT</name>
<dbReference type="InterPro" id="IPR032466">
    <property type="entry name" value="Metal_Hydrolase"/>
</dbReference>
<dbReference type="EMBL" id="PFTV01000163">
    <property type="protein sequence ID" value="PJB55991.1"/>
    <property type="molecule type" value="Genomic_DNA"/>
</dbReference>
<evidence type="ECO:0000313" key="4">
    <source>
        <dbReference type="Proteomes" id="UP000228560"/>
    </source>
</evidence>
<comment type="caution">
    <text evidence="2">The sequence shown here is derived from an EMBL/GenBank/DDBJ whole genome shotgun (WGS) entry which is preliminary data.</text>
</comment>
<dbReference type="PANTHER" id="PTHR10443:SF12">
    <property type="entry name" value="DIPEPTIDASE"/>
    <property type="match status" value="1"/>
</dbReference>
<dbReference type="Pfam" id="PF01244">
    <property type="entry name" value="Peptidase_M19"/>
    <property type="match status" value="1"/>
</dbReference>
<accession>A0A2M7K811</accession>
<dbReference type="EMBL" id="PFKO01000297">
    <property type="protein sequence ID" value="PIY31802.1"/>
    <property type="molecule type" value="Genomic_DNA"/>
</dbReference>
<gene>
    <name evidence="3" type="ORF">CO097_06455</name>
    <name evidence="2" type="ORF">COZ07_08015</name>
    <name evidence="1" type="ORF">COZ58_04565</name>
</gene>
<dbReference type="Proteomes" id="UP000228560">
    <property type="component" value="Unassembled WGS sequence"/>
</dbReference>
<evidence type="ECO:0000313" key="1">
    <source>
        <dbReference type="EMBL" id="PIX34278.1"/>
    </source>
</evidence>
<dbReference type="InterPro" id="IPR008257">
    <property type="entry name" value="Pept_M19"/>
</dbReference>
<dbReference type="Proteomes" id="UP000231493">
    <property type="component" value="Unassembled WGS sequence"/>
</dbReference>
<dbReference type="Gene3D" id="3.20.20.140">
    <property type="entry name" value="Metal-dependent hydrolases"/>
    <property type="match status" value="1"/>
</dbReference>
<evidence type="ECO:0000313" key="3">
    <source>
        <dbReference type="EMBL" id="PJB55991.1"/>
    </source>
</evidence>
<dbReference type="PROSITE" id="PS51365">
    <property type="entry name" value="RENAL_DIPEPTIDASE_2"/>
    <property type="match status" value="1"/>
</dbReference>
<reference evidence="1" key="1">
    <citation type="submission" date="2017-09" db="EMBL/GenBank/DDBJ databases">
        <title>Depth-based differentiation of microbial function through sediment-hosted aquifers and enrichment of novel symbionts in the deep terrestrial subsurface.</title>
        <authorList>
            <person name="Probst A.J."/>
            <person name="Ladd B."/>
            <person name="Jarett J.K."/>
            <person name="Geller-Mcgrath D.E."/>
            <person name="Sieber C.M.K."/>
            <person name="Emerson J.B."/>
            <person name="Anantharaman K."/>
            <person name="Thomas B.C."/>
            <person name="Malmstrom R."/>
            <person name="Stieglmeier M."/>
            <person name="Klingl A."/>
            <person name="Woyke T."/>
            <person name="Ryan C.M."/>
            <person name="Banfield J.F."/>
        </authorList>
    </citation>
    <scope>NUCLEOTIDE SEQUENCE</scope>
    <source>
        <strain evidence="1">CG_4_8_14_3_um_filter_34_18</strain>
    </source>
</reference>
<dbReference type="PANTHER" id="PTHR10443">
    <property type="entry name" value="MICROSOMAL DIPEPTIDASE"/>
    <property type="match status" value="1"/>
</dbReference>
<organism evidence="2 5">
    <name type="scientific">Candidatus Infernicultor aquiphilus</name>
    <dbReference type="NCBI Taxonomy" id="1805029"/>
    <lineage>
        <taxon>Bacteria</taxon>
        <taxon>Pseudomonadati</taxon>
        <taxon>Atribacterota</taxon>
        <taxon>Candidatus Phoenicimicrobiia</taxon>
        <taxon>Candidatus Pheonicimicrobiales</taxon>
        <taxon>Candidatus Phoenicimicrobiaceae</taxon>
        <taxon>Candidatus Infernicultor</taxon>
    </lineage>
</organism>
<evidence type="ECO:0000313" key="2">
    <source>
        <dbReference type="EMBL" id="PIY31802.1"/>
    </source>
</evidence>
<dbReference type="SUPFAM" id="SSF51556">
    <property type="entry name" value="Metallo-dependent hydrolases"/>
    <property type="match status" value="1"/>
</dbReference>
<dbReference type="GO" id="GO:0070573">
    <property type="term" value="F:metallodipeptidase activity"/>
    <property type="evidence" value="ECO:0007669"/>
    <property type="project" value="InterPro"/>
</dbReference>
<dbReference type="GO" id="GO:0006508">
    <property type="term" value="P:proteolysis"/>
    <property type="evidence" value="ECO:0007669"/>
    <property type="project" value="InterPro"/>
</dbReference>
<proteinExistence type="predicted"/>
<reference evidence="4 5" key="2">
    <citation type="submission" date="2017-09" db="EMBL/GenBank/DDBJ databases">
        <title>Depth-based differentiation of microbial function through sediment-hosted aquifers and enrichment of novel symbionts in the deep terrestrial subsurface.</title>
        <authorList>
            <person name="Probst A.J."/>
            <person name="Ladd B."/>
            <person name="Jarett J.K."/>
            <person name="Geller-Mcgrath D.E."/>
            <person name="Sieber C.M."/>
            <person name="Emerson J.B."/>
            <person name="Anantharaman K."/>
            <person name="Thomas B.C."/>
            <person name="Malmstrom R."/>
            <person name="Stieglmeier M."/>
            <person name="Klingl A."/>
            <person name="Woyke T."/>
            <person name="Ryan C.M."/>
            <person name="Banfield J.F."/>
        </authorList>
    </citation>
    <scope>NUCLEOTIDE SEQUENCE [LARGE SCALE GENOMIC DNA]</scope>
    <source>
        <strain evidence="2">CG_4_10_14_3_um_filter_34_13</strain>
        <strain evidence="3">CG_4_9_14_3_um_filter_33_16</strain>
    </source>
</reference>